<accession>A0AAV3X6T6</accession>
<reference evidence="2" key="1">
    <citation type="submission" date="2019-10" db="EMBL/GenBank/DDBJ databases">
        <title>Draft genome sequece of Microseira wollei NIES-4236.</title>
        <authorList>
            <person name="Yamaguchi H."/>
            <person name="Suzuki S."/>
            <person name="Kawachi M."/>
        </authorList>
    </citation>
    <scope>NUCLEOTIDE SEQUENCE</scope>
    <source>
        <strain evidence="2">NIES-4236</strain>
    </source>
</reference>
<name>A0AAV3X6T6_9CYAN</name>
<dbReference type="Pfam" id="PF13439">
    <property type="entry name" value="Glyco_transf_4"/>
    <property type="match status" value="1"/>
</dbReference>
<dbReference type="Pfam" id="PF13692">
    <property type="entry name" value="Glyco_trans_1_4"/>
    <property type="match status" value="1"/>
</dbReference>
<proteinExistence type="predicted"/>
<dbReference type="PANTHER" id="PTHR12526:SF600">
    <property type="entry name" value="GLYCOSYL TRANSFERASE GROUP 1"/>
    <property type="match status" value="1"/>
</dbReference>
<dbReference type="AlphaFoldDB" id="A0AAV3X6T6"/>
<evidence type="ECO:0000259" key="1">
    <source>
        <dbReference type="Pfam" id="PF13439"/>
    </source>
</evidence>
<dbReference type="CDD" id="cd03801">
    <property type="entry name" value="GT4_PimA-like"/>
    <property type="match status" value="1"/>
</dbReference>
<organism evidence="2 3">
    <name type="scientific">Microseira wollei NIES-4236</name>
    <dbReference type="NCBI Taxonomy" id="2530354"/>
    <lineage>
        <taxon>Bacteria</taxon>
        <taxon>Bacillati</taxon>
        <taxon>Cyanobacteriota</taxon>
        <taxon>Cyanophyceae</taxon>
        <taxon>Oscillatoriophycideae</taxon>
        <taxon>Aerosakkonematales</taxon>
        <taxon>Aerosakkonemataceae</taxon>
        <taxon>Microseira</taxon>
    </lineage>
</organism>
<evidence type="ECO:0000313" key="2">
    <source>
        <dbReference type="EMBL" id="GET37063.1"/>
    </source>
</evidence>
<sequence length="411" mass="46296">MNILMLSSTFPYPPSRGGTEIRTFNLLKYLQQGHEVTLVTQDQGGVSDAEVKELQNWVSNLVIFPLPPEPKPKSGVASLLGKVGRFTESAIKATPPNVLYRYSPEIQAWVDAYVQEGKCDAITCEHSVNEIYIRPEFRQSVATVVNVHSSVYGWTRNHLEMGASPNALRDRVYLTLLLERYEKRYCTKFSSIVVTTEDDRQQFLKFRPDAQIEVIPNGVDLELFPYRPKDPGGYNLVFVGAMDASHNIDAVRFFSLEVLPELQKRYPDATFTIVGTRPAAEVLALAERRGVMVTGRVPSMAEYLHNSSVCVIPLRVGYGIKNKTLEAMAAGTPVVSSDRGLEGLSVDGDGVPLRALRANRVEEYVEAISRLWENPQLRDELSRHGRSLVETEYTWERIGQRYEQVLLQNCR</sequence>
<keyword evidence="2" id="KW-0808">Transferase</keyword>
<comment type="caution">
    <text evidence="2">The sequence shown here is derived from an EMBL/GenBank/DDBJ whole genome shotgun (WGS) entry which is preliminary data.</text>
</comment>
<dbReference type="Gene3D" id="3.40.50.2000">
    <property type="entry name" value="Glycogen Phosphorylase B"/>
    <property type="match status" value="2"/>
</dbReference>
<dbReference type="GO" id="GO:0016757">
    <property type="term" value="F:glycosyltransferase activity"/>
    <property type="evidence" value="ECO:0007669"/>
    <property type="project" value="TreeGrafter"/>
</dbReference>
<keyword evidence="3" id="KW-1185">Reference proteome</keyword>
<evidence type="ECO:0000313" key="3">
    <source>
        <dbReference type="Proteomes" id="UP001050975"/>
    </source>
</evidence>
<gene>
    <name evidence="2" type="ORF">MiSe_18160</name>
</gene>
<feature type="domain" description="Glycosyltransferase subfamily 4-like N-terminal" evidence="1">
    <location>
        <begin position="17"/>
        <end position="222"/>
    </location>
</feature>
<dbReference type="RefSeq" id="WP_226577905.1">
    <property type="nucleotide sequence ID" value="NZ_BLAY01000022.1"/>
</dbReference>
<dbReference type="InterPro" id="IPR028098">
    <property type="entry name" value="Glyco_trans_4-like_N"/>
</dbReference>
<dbReference type="Proteomes" id="UP001050975">
    <property type="component" value="Unassembled WGS sequence"/>
</dbReference>
<protein>
    <submittedName>
        <fullName evidence="2">Glycosyl transferase, group 1</fullName>
    </submittedName>
</protein>
<dbReference type="SUPFAM" id="SSF53756">
    <property type="entry name" value="UDP-Glycosyltransferase/glycogen phosphorylase"/>
    <property type="match status" value="1"/>
</dbReference>
<dbReference type="PANTHER" id="PTHR12526">
    <property type="entry name" value="GLYCOSYLTRANSFERASE"/>
    <property type="match status" value="1"/>
</dbReference>
<dbReference type="EMBL" id="BLAY01000022">
    <property type="protein sequence ID" value="GET37063.1"/>
    <property type="molecule type" value="Genomic_DNA"/>
</dbReference>